<protein>
    <recommendedName>
        <fullName evidence="3">Blue-light-activated histidine kinase</fullName>
        <ecNumber evidence="2">2.7.13.3</ecNumber>
    </recommendedName>
</protein>
<dbReference type="InterPro" id="IPR001610">
    <property type="entry name" value="PAC"/>
</dbReference>
<dbReference type="GO" id="GO:0005524">
    <property type="term" value="F:ATP binding"/>
    <property type="evidence" value="ECO:0007669"/>
    <property type="project" value="UniProtKB-KW"/>
</dbReference>
<keyword evidence="9" id="KW-0808">Transferase</keyword>
<evidence type="ECO:0000256" key="2">
    <source>
        <dbReference type="ARBA" id="ARBA00012438"/>
    </source>
</evidence>
<evidence type="ECO:0000259" key="15">
    <source>
        <dbReference type="PROSITE" id="PS50112"/>
    </source>
</evidence>
<dbReference type="GO" id="GO:0009881">
    <property type="term" value="F:photoreceptor activity"/>
    <property type="evidence" value="ECO:0007669"/>
    <property type="project" value="UniProtKB-KW"/>
</dbReference>
<keyword evidence="8" id="KW-0288">FMN</keyword>
<evidence type="ECO:0000256" key="9">
    <source>
        <dbReference type="ARBA" id="ARBA00022679"/>
    </source>
</evidence>
<feature type="domain" description="PAS" evidence="15">
    <location>
        <begin position="413"/>
        <end position="483"/>
    </location>
</feature>
<dbReference type="SMART" id="SM00911">
    <property type="entry name" value="HWE_HK"/>
    <property type="match status" value="1"/>
</dbReference>
<evidence type="ECO:0000313" key="17">
    <source>
        <dbReference type="EMBL" id="WHQ70500.1"/>
    </source>
</evidence>
<feature type="domain" description="PAC" evidence="16">
    <location>
        <begin position="233"/>
        <end position="288"/>
    </location>
</feature>
<evidence type="ECO:0000256" key="3">
    <source>
        <dbReference type="ARBA" id="ARBA00021740"/>
    </source>
</evidence>
<evidence type="ECO:0000256" key="8">
    <source>
        <dbReference type="ARBA" id="ARBA00022643"/>
    </source>
</evidence>
<proteinExistence type="predicted"/>
<dbReference type="Pfam" id="PF08447">
    <property type="entry name" value="PAS_3"/>
    <property type="match status" value="3"/>
</dbReference>
<evidence type="ECO:0000256" key="12">
    <source>
        <dbReference type="ARBA" id="ARBA00022840"/>
    </source>
</evidence>
<dbReference type="SUPFAM" id="SSF55785">
    <property type="entry name" value="PYP-like sensor domain (PAS domain)"/>
    <property type="match status" value="4"/>
</dbReference>
<dbReference type="InterPro" id="IPR000014">
    <property type="entry name" value="PAS"/>
</dbReference>
<dbReference type="FunFam" id="3.30.450.20:FF:000099">
    <property type="entry name" value="Sensory box sensor histidine kinase"/>
    <property type="match status" value="1"/>
</dbReference>
<dbReference type="RefSeq" id="WP_283535804.1">
    <property type="nucleotide sequence ID" value="NZ_CP073633.1"/>
</dbReference>
<dbReference type="SMART" id="SM00091">
    <property type="entry name" value="PAS"/>
    <property type="match status" value="2"/>
</dbReference>
<dbReference type="PANTHER" id="PTHR43304">
    <property type="entry name" value="PHYTOCHROME-LIKE PROTEIN CPH1"/>
    <property type="match status" value="1"/>
</dbReference>
<feature type="domain" description="PAC" evidence="16">
    <location>
        <begin position="360"/>
        <end position="412"/>
    </location>
</feature>
<sequence>MAGRIRAFDWSVTSLGPIAGWTSRLKFAVEMTLANPLVTYVVCGSGRILIYNDATAAMLGSMHPHALGQSASTFFKAARAVMEPLYDRAFTGEAVRIDAQPVELNGKERPRAFDLVMTPIGEEGGRVTCVQVTGFDVSGRLAAEQERDRTVEGLRASEARLRLALDASRMGVWTYDPAANSFGVDARAAEITGVAPGEAVPASSIWLAAHSEDRSLLQARLADMLDPQGDHWNEAVARFVHPDGTERWTQARAHSVLAGEGSQRVALRVLGTIIDITESKTAEAALGQSEQRFRAFVTASSDAIYRMSADWSELQRLGDRGILADRPVETGAWMDRYLRPEDQPTVRAMIAQAASAKTPVELEHRVHRADGTLGWVYSRAVPVMDECGEVMEWLGTASDVTARKLTEEALRESEKRFRAVANLGPDFLWSSDPQGRATWFSERWYTYTGQSEVEALGYGWHEAIHHEDREPTMARFFSVVEHGKVFSHEYRIRRLDGSYRWFLVRAGPIHDETGQIAQCYGAVTDIDDLRKLQERQAVMVDELQHRTRNLLTVVRSIAQETMAQTGPTERFRAQFNDRLAALSRVQSLLSRSDQTPVTIRTLIQAEFDALGPAVMQGRVALEGPPVSLRKGDVQTLALAIHELATNARKYGALSDDQGELWVSWDSYTDETGKPRLALVWLEEGISPAPERRNGYGRKLIEQALPYALRARTSYELSDADLRCTIDLPLK</sequence>
<keyword evidence="13" id="KW-0157">Chromophore</keyword>
<dbReference type="PROSITE" id="PS50113">
    <property type="entry name" value="PAC"/>
    <property type="match status" value="3"/>
</dbReference>
<dbReference type="EC" id="2.7.13.3" evidence="2"/>
<dbReference type="Gene3D" id="3.30.450.20">
    <property type="entry name" value="PAS domain"/>
    <property type="match status" value="4"/>
</dbReference>
<dbReference type="InterPro" id="IPR035965">
    <property type="entry name" value="PAS-like_dom_sf"/>
</dbReference>
<keyword evidence="7" id="KW-0285">Flavoprotein</keyword>
<evidence type="ECO:0000259" key="16">
    <source>
        <dbReference type="PROSITE" id="PS50113"/>
    </source>
</evidence>
<comment type="catalytic activity">
    <reaction evidence="1">
        <text>ATP + protein L-histidine = ADP + protein N-phospho-L-histidine.</text>
        <dbReference type="EC" id="2.7.13.3"/>
    </reaction>
</comment>
<dbReference type="PROSITE" id="PS50112">
    <property type="entry name" value="PAS"/>
    <property type="match status" value="2"/>
</dbReference>
<keyword evidence="11" id="KW-0418">Kinase</keyword>
<accession>A0AAX3WG99</accession>
<feature type="domain" description="PAS" evidence="15">
    <location>
        <begin position="157"/>
        <end position="228"/>
    </location>
</feature>
<dbReference type="Pfam" id="PF13426">
    <property type="entry name" value="PAS_9"/>
    <property type="match status" value="1"/>
</dbReference>
<keyword evidence="4" id="KW-0600">Photoreceptor protein</keyword>
<reference evidence="17" key="1">
    <citation type="journal article" date="2022" name="Biotechnol. Bioprocess Eng.">
        <title>Pan-genome Analysis Reveals Comparative Genomic Features of Central Metabolic Pathways in Methylorubrum extorquens.</title>
        <authorList>
            <person name="Lee G.M."/>
            <person name="Scott-Nevros Z.K."/>
            <person name="Lee S.-M."/>
            <person name="Kim D."/>
        </authorList>
    </citation>
    <scope>NUCLEOTIDE SEQUENCE</scope>
    <source>
        <strain evidence="17">ATCC 55366</strain>
    </source>
</reference>
<dbReference type="Proteomes" id="UP001223720">
    <property type="component" value="Chromosome"/>
</dbReference>
<dbReference type="Gene3D" id="3.30.565.10">
    <property type="entry name" value="Histidine kinase-like ATPase, C-terminal domain"/>
    <property type="match status" value="1"/>
</dbReference>
<keyword evidence="5" id="KW-0597">Phosphoprotein</keyword>
<evidence type="ECO:0000256" key="10">
    <source>
        <dbReference type="ARBA" id="ARBA00022741"/>
    </source>
</evidence>
<keyword evidence="10" id="KW-0547">Nucleotide-binding</keyword>
<evidence type="ECO:0000313" key="18">
    <source>
        <dbReference type="Proteomes" id="UP001223720"/>
    </source>
</evidence>
<dbReference type="EMBL" id="CP073633">
    <property type="protein sequence ID" value="WHQ70500.1"/>
    <property type="molecule type" value="Genomic_DNA"/>
</dbReference>
<dbReference type="InterPro" id="IPR052162">
    <property type="entry name" value="Sensor_kinase/Photoreceptor"/>
</dbReference>
<dbReference type="Gene3D" id="2.10.70.100">
    <property type="match status" value="1"/>
</dbReference>
<evidence type="ECO:0000256" key="11">
    <source>
        <dbReference type="ARBA" id="ARBA00022777"/>
    </source>
</evidence>
<evidence type="ECO:0000256" key="7">
    <source>
        <dbReference type="ARBA" id="ARBA00022630"/>
    </source>
</evidence>
<name>A0AAX3WG99_METEX</name>
<evidence type="ECO:0000256" key="5">
    <source>
        <dbReference type="ARBA" id="ARBA00022553"/>
    </source>
</evidence>
<dbReference type="GO" id="GO:0004673">
    <property type="term" value="F:protein histidine kinase activity"/>
    <property type="evidence" value="ECO:0007669"/>
    <property type="project" value="UniProtKB-EC"/>
</dbReference>
<organism evidence="17 18">
    <name type="scientific">Methylorubrum extorquens</name>
    <name type="common">Methylobacterium dichloromethanicum</name>
    <name type="synonym">Methylobacterium extorquens</name>
    <dbReference type="NCBI Taxonomy" id="408"/>
    <lineage>
        <taxon>Bacteria</taxon>
        <taxon>Pseudomonadati</taxon>
        <taxon>Pseudomonadota</taxon>
        <taxon>Alphaproteobacteria</taxon>
        <taxon>Hyphomicrobiales</taxon>
        <taxon>Methylobacteriaceae</taxon>
        <taxon>Methylorubrum</taxon>
    </lineage>
</organism>
<evidence type="ECO:0000256" key="13">
    <source>
        <dbReference type="ARBA" id="ARBA00022991"/>
    </source>
</evidence>
<evidence type="ECO:0000256" key="4">
    <source>
        <dbReference type="ARBA" id="ARBA00022543"/>
    </source>
</evidence>
<evidence type="ECO:0000256" key="1">
    <source>
        <dbReference type="ARBA" id="ARBA00000085"/>
    </source>
</evidence>
<dbReference type="PANTHER" id="PTHR43304:SF1">
    <property type="entry name" value="PAC DOMAIN-CONTAINING PROTEIN"/>
    <property type="match status" value="1"/>
</dbReference>
<evidence type="ECO:0000256" key="14">
    <source>
        <dbReference type="ARBA" id="ARBA00023170"/>
    </source>
</evidence>
<keyword evidence="14" id="KW-0675">Receptor</keyword>
<dbReference type="InterPro" id="IPR036890">
    <property type="entry name" value="HATPase_C_sf"/>
</dbReference>
<gene>
    <name evidence="17" type="ORF">KEC54_02335</name>
</gene>
<dbReference type="InterPro" id="IPR013655">
    <property type="entry name" value="PAS_fold_3"/>
</dbReference>
<dbReference type="AlphaFoldDB" id="A0AAX3WG99"/>
<evidence type="ECO:0000256" key="6">
    <source>
        <dbReference type="ARBA" id="ARBA00022606"/>
    </source>
</evidence>
<dbReference type="Pfam" id="PF07536">
    <property type="entry name" value="HWE_HK"/>
    <property type="match status" value="1"/>
</dbReference>
<dbReference type="InterPro" id="IPR011102">
    <property type="entry name" value="Sig_transdc_His_kinase_HWE"/>
</dbReference>
<feature type="domain" description="PAC" evidence="16">
    <location>
        <begin position="486"/>
        <end position="538"/>
    </location>
</feature>
<keyword evidence="6" id="KW-0716">Sensory transduction</keyword>
<dbReference type="SMART" id="SM00086">
    <property type="entry name" value="PAC"/>
    <property type="match status" value="3"/>
</dbReference>
<dbReference type="NCBIfam" id="TIGR00229">
    <property type="entry name" value="sensory_box"/>
    <property type="match status" value="3"/>
</dbReference>
<keyword evidence="12" id="KW-0067">ATP-binding</keyword>
<dbReference type="CDD" id="cd00130">
    <property type="entry name" value="PAS"/>
    <property type="match status" value="3"/>
</dbReference>
<dbReference type="InterPro" id="IPR000700">
    <property type="entry name" value="PAS-assoc_C"/>
</dbReference>